<feature type="binding site" evidence="8">
    <location>
        <position position="7"/>
    </location>
    <ligand>
        <name>Zn(2+)</name>
        <dbReference type="ChEBI" id="CHEBI:29105"/>
    </ligand>
</feature>
<dbReference type="PROSITE" id="PS00028">
    <property type="entry name" value="ZINC_FINGER_C2H2_1"/>
    <property type="match status" value="6"/>
</dbReference>
<dbReference type="Pfam" id="PF07776">
    <property type="entry name" value="zf-AD"/>
    <property type="match status" value="1"/>
</dbReference>
<feature type="domain" description="C2H2-type" evidence="10">
    <location>
        <begin position="465"/>
        <end position="493"/>
    </location>
</feature>
<dbReference type="GO" id="GO:0008270">
    <property type="term" value="F:zinc ion binding"/>
    <property type="evidence" value="ECO:0007669"/>
    <property type="project" value="UniProtKB-UniRule"/>
</dbReference>
<dbReference type="PANTHER" id="PTHR24394">
    <property type="entry name" value="ZINC FINGER PROTEIN"/>
    <property type="match status" value="1"/>
</dbReference>
<organism evidence="12">
    <name type="scientific">Culex pipiens</name>
    <name type="common">House mosquito</name>
    <dbReference type="NCBI Taxonomy" id="7175"/>
    <lineage>
        <taxon>Eukaryota</taxon>
        <taxon>Metazoa</taxon>
        <taxon>Ecdysozoa</taxon>
        <taxon>Arthropoda</taxon>
        <taxon>Hexapoda</taxon>
        <taxon>Insecta</taxon>
        <taxon>Pterygota</taxon>
        <taxon>Neoptera</taxon>
        <taxon>Endopterygota</taxon>
        <taxon>Diptera</taxon>
        <taxon>Nematocera</taxon>
        <taxon>Culicoidea</taxon>
        <taxon>Culicidae</taxon>
        <taxon>Culicinae</taxon>
        <taxon>Culicini</taxon>
        <taxon>Culex</taxon>
        <taxon>Culex</taxon>
    </lineage>
</organism>
<feature type="binding site" evidence="8">
    <location>
        <position position="10"/>
    </location>
    <ligand>
        <name>Zn(2+)</name>
        <dbReference type="ChEBI" id="CHEBI:29105"/>
    </ligand>
</feature>
<dbReference type="PANTHER" id="PTHR24394:SF29">
    <property type="entry name" value="MYONEURIN"/>
    <property type="match status" value="1"/>
</dbReference>
<sequence>MDFTKICRLCLEEKVPMREIFSGGENNSLKEIFSQILQIEIYEDDQLPQQLCEECVAAVTKLDETIGTYRENDERLRQMLYETGSVTVKEELVEMEAEYLMEPEVSLDGLKQTEEGEEHVESLETPSEYENKDFKVELAIKEETKELKPKRKPGRPRVRPVKERRKGVFGRRKKNEEFLDTPKKGDFRCYVCRSDSFGNAEALLVHLGEHSGELPYTCKICVRKTVVITNVSSLNVHRKMHANPVPCPHCDNCLANKRSLDLHITMQHQELAPDATPSTCSECGKVFLNAKALRFHMNSHDQPMACEVCGKVFKAKMLLTRHVNRVHGNADRVECHICHKTLITLHALQTHISTMHSSEQFKCKYCPRLYPSKTSLTYHEKQHELKPNYTETMSNHWKQYYTVAGNVKTCNLCGEVLANPIRTHYTTKHFPQPKREYRCDQCSAVFKKKKDLEVHVLEHTHGKFLKCPICSKEFSEKRYLLLHMRTKQHKDHPLAQSLDWIDSELPSPKLRVARKVDRVAVEAILPNPTVSYRPQPGVDSAGAQHFVPPQHFNHPHWRERPNPNGPSHPYPNYHQL</sequence>
<evidence type="ECO:0000313" key="12">
    <source>
        <dbReference type="EMBL" id="CAG6600019.1"/>
    </source>
</evidence>
<dbReference type="GO" id="GO:0000981">
    <property type="term" value="F:DNA-binding transcription factor activity, RNA polymerase II-specific"/>
    <property type="evidence" value="ECO:0007669"/>
    <property type="project" value="TreeGrafter"/>
</dbReference>
<dbReference type="AlphaFoldDB" id="A0A8D8KYU4"/>
<feature type="domain" description="C2H2-type" evidence="10">
    <location>
        <begin position="361"/>
        <end position="388"/>
    </location>
</feature>
<evidence type="ECO:0000256" key="7">
    <source>
        <dbReference type="PROSITE-ProRule" id="PRU00042"/>
    </source>
</evidence>
<feature type="compositionally biased region" description="Basic residues" evidence="9">
    <location>
        <begin position="148"/>
        <end position="167"/>
    </location>
</feature>
<dbReference type="EMBL" id="HBUE01344474">
    <property type="protein sequence ID" value="CAG6600019.1"/>
    <property type="molecule type" value="Transcribed_RNA"/>
</dbReference>
<evidence type="ECO:0000256" key="1">
    <source>
        <dbReference type="ARBA" id="ARBA00004123"/>
    </source>
</evidence>
<dbReference type="Pfam" id="PF00096">
    <property type="entry name" value="zf-C2H2"/>
    <property type="match status" value="3"/>
</dbReference>
<feature type="domain" description="C2H2-type" evidence="10">
    <location>
        <begin position="333"/>
        <end position="361"/>
    </location>
</feature>
<feature type="domain" description="C2H2-type" evidence="10">
    <location>
        <begin position="437"/>
        <end position="464"/>
    </location>
</feature>
<dbReference type="PROSITE" id="PS50157">
    <property type="entry name" value="ZINC_FINGER_C2H2_2"/>
    <property type="match status" value="6"/>
</dbReference>
<reference evidence="12" key="1">
    <citation type="submission" date="2021-05" db="EMBL/GenBank/DDBJ databases">
        <authorList>
            <person name="Alioto T."/>
            <person name="Alioto T."/>
            <person name="Gomez Garrido J."/>
        </authorList>
    </citation>
    <scope>NUCLEOTIDE SEQUENCE</scope>
</reference>
<feature type="region of interest" description="Disordered" evidence="9">
    <location>
        <begin position="145"/>
        <end position="167"/>
    </location>
</feature>
<keyword evidence="6" id="KW-0539">Nucleus</keyword>
<keyword evidence="4 7" id="KW-0863">Zinc-finger</keyword>
<evidence type="ECO:0000256" key="5">
    <source>
        <dbReference type="ARBA" id="ARBA00022833"/>
    </source>
</evidence>
<protein>
    <submittedName>
        <fullName evidence="12">Zinc finger protein 26</fullName>
    </submittedName>
</protein>
<dbReference type="SUPFAM" id="SSF57716">
    <property type="entry name" value="Glucocorticoid receptor-like (DNA-binding domain)"/>
    <property type="match status" value="1"/>
</dbReference>
<dbReference type="SMART" id="SM00868">
    <property type="entry name" value="zf-AD"/>
    <property type="match status" value="1"/>
</dbReference>
<dbReference type="InterPro" id="IPR036236">
    <property type="entry name" value="Znf_C2H2_sf"/>
</dbReference>
<dbReference type="InterPro" id="IPR013087">
    <property type="entry name" value="Znf_C2H2_type"/>
</dbReference>
<keyword evidence="3" id="KW-0677">Repeat</keyword>
<feature type="region of interest" description="Disordered" evidence="9">
    <location>
        <begin position="541"/>
        <end position="576"/>
    </location>
</feature>
<dbReference type="Gene3D" id="3.40.1800.20">
    <property type="match status" value="1"/>
</dbReference>
<evidence type="ECO:0000256" key="2">
    <source>
        <dbReference type="ARBA" id="ARBA00022723"/>
    </source>
</evidence>
<evidence type="ECO:0000256" key="8">
    <source>
        <dbReference type="PROSITE-ProRule" id="PRU01263"/>
    </source>
</evidence>
<keyword evidence="5 8" id="KW-0862">Zinc</keyword>
<evidence type="ECO:0000256" key="6">
    <source>
        <dbReference type="ARBA" id="ARBA00023242"/>
    </source>
</evidence>
<dbReference type="PROSITE" id="PS51915">
    <property type="entry name" value="ZAD"/>
    <property type="match status" value="1"/>
</dbReference>
<dbReference type="GO" id="GO:0005634">
    <property type="term" value="C:nucleus"/>
    <property type="evidence" value="ECO:0007669"/>
    <property type="project" value="UniProtKB-SubCell"/>
</dbReference>
<feature type="domain" description="ZAD" evidence="11">
    <location>
        <begin position="5"/>
        <end position="79"/>
    </location>
</feature>
<name>A0A8D8KYU4_CULPI</name>
<keyword evidence="2 8" id="KW-0479">Metal-binding</keyword>
<dbReference type="SUPFAM" id="SSF57667">
    <property type="entry name" value="beta-beta-alpha zinc fingers"/>
    <property type="match status" value="4"/>
</dbReference>
<dbReference type="EMBL" id="HBUE01237541">
    <property type="protein sequence ID" value="CAG6547816.1"/>
    <property type="molecule type" value="Transcribed_RNA"/>
</dbReference>
<proteinExistence type="predicted"/>
<evidence type="ECO:0000259" key="11">
    <source>
        <dbReference type="PROSITE" id="PS51915"/>
    </source>
</evidence>
<comment type="subcellular location">
    <subcellularLocation>
        <location evidence="1">Nucleus</location>
    </subcellularLocation>
</comment>
<evidence type="ECO:0000259" key="10">
    <source>
        <dbReference type="PROSITE" id="PS50157"/>
    </source>
</evidence>
<feature type="domain" description="C2H2-type" evidence="10">
    <location>
        <begin position="304"/>
        <end position="332"/>
    </location>
</feature>
<evidence type="ECO:0000256" key="3">
    <source>
        <dbReference type="ARBA" id="ARBA00022737"/>
    </source>
</evidence>
<feature type="binding site" evidence="8">
    <location>
        <position position="52"/>
    </location>
    <ligand>
        <name>Zn(2+)</name>
        <dbReference type="ChEBI" id="CHEBI:29105"/>
    </ligand>
</feature>
<evidence type="ECO:0000256" key="4">
    <source>
        <dbReference type="ARBA" id="ARBA00022771"/>
    </source>
</evidence>
<dbReference type="Pfam" id="PF13912">
    <property type="entry name" value="zf-C2H2_6"/>
    <property type="match status" value="2"/>
</dbReference>
<dbReference type="InterPro" id="IPR012934">
    <property type="entry name" value="Znf_AD"/>
</dbReference>
<dbReference type="Gene3D" id="3.30.160.60">
    <property type="entry name" value="Classic Zinc Finger"/>
    <property type="match status" value="4"/>
</dbReference>
<evidence type="ECO:0000256" key="9">
    <source>
        <dbReference type="SAM" id="MobiDB-lite"/>
    </source>
</evidence>
<feature type="domain" description="C2H2-type" evidence="10">
    <location>
        <begin position="278"/>
        <end position="305"/>
    </location>
</feature>
<feature type="binding site" evidence="8">
    <location>
        <position position="55"/>
    </location>
    <ligand>
        <name>Zn(2+)</name>
        <dbReference type="ChEBI" id="CHEBI:29105"/>
    </ligand>
</feature>
<dbReference type="SMART" id="SM00355">
    <property type="entry name" value="ZnF_C2H2"/>
    <property type="match status" value="10"/>
</dbReference>
<accession>A0A8D8KYU4</accession>